<gene>
    <name evidence="2" type="ORF">DSW25_02170</name>
</gene>
<evidence type="ECO:0000256" key="1">
    <source>
        <dbReference type="SAM" id="SignalP"/>
    </source>
</evidence>
<organism evidence="2 3">
    <name type="scientific">Sulfitobacter donghicola DSW-25 = KCTC 12864 = JCM 14565</name>
    <dbReference type="NCBI Taxonomy" id="1300350"/>
    <lineage>
        <taxon>Bacteria</taxon>
        <taxon>Pseudomonadati</taxon>
        <taxon>Pseudomonadota</taxon>
        <taxon>Alphaproteobacteria</taxon>
        <taxon>Rhodobacterales</taxon>
        <taxon>Roseobacteraceae</taxon>
        <taxon>Sulfitobacter</taxon>
    </lineage>
</organism>
<evidence type="ECO:0000313" key="3">
    <source>
        <dbReference type="Proteomes" id="UP000027734"/>
    </source>
</evidence>
<keyword evidence="3" id="KW-1185">Reference proteome</keyword>
<comment type="caution">
    <text evidence="2">The sequence shown here is derived from an EMBL/GenBank/DDBJ whole genome shotgun (WGS) entry which is preliminary data.</text>
</comment>
<name>A0A073IMX8_9RHOB</name>
<feature type="chain" id="PRO_5001689854" description="Group 4 capsule polysaccharide lipoprotein gfcB, YjbF" evidence="1">
    <location>
        <begin position="21"/>
        <end position="234"/>
    </location>
</feature>
<dbReference type="Proteomes" id="UP000027734">
    <property type="component" value="Unassembled WGS sequence"/>
</dbReference>
<evidence type="ECO:0008006" key="4">
    <source>
        <dbReference type="Google" id="ProtNLM"/>
    </source>
</evidence>
<dbReference type="InterPro" id="IPR023373">
    <property type="entry name" value="YmcC_sf"/>
</dbReference>
<feature type="signal peptide" evidence="1">
    <location>
        <begin position="1"/>
        <end position="20"/>
    </location>
</feature>
<evidence type="ECO:0000313" key="2">
    <source>
        <dbReference type="EMBL" id="KEJ91064.1"/>
    </source>
</evidence>
<dbReference type="STRING" id="1300350.Z948_1722"/>
<dbReference type="PROSITE" id="PS51257">
    <property type="entry name" value="PROKAR_LIPOPROTEIN"/>
    <property type="match status" value="1"/>
</dbReference>
<keyword evidence="1" id="KW-0732">Signal</keyword>
<sequence length="234" mass="25291">MIRFVSRVVCAGLIAGLLSACSSEDSQEITLTQLLVTSAKGVVESRRGGPPQKVVVSAEDFAKINVPLLQVNPESSGGSDFLQRAATRRDSNPGTVEVWKSSDNAQIFLRNGVVVGTRGVGRDIIAADANMTVRAVQNRRGASGIRSFIVSDGDVTSQNVRYRCEIRNVGVENISIANQSITVDHLSENCTGGPAGNSELRNDYWVQRSTGLIRKSRQWISPAVGYFEILLLKN</sequence>
<dbReference type="OrthoDB" id="6237231at2"/>
<reference evidence="2 3" key="1">
    <citation type="submission" date="2014-01" db="EMBL/GenBank/DDBJ databases">
        <title>Sulfitobacter donghicola JCM 14565 Genome Sequencing.</title>
        <authorList>
            <person name="Lai Q."/>
            <person name="Hong Z."/>
        </authorList>
    </citation>
    <scope>NUCLEOTIDE SEQUENCE [LARGE SCALE GENOMIC DNA]</scope>
    <source>
        <strain evidence="2 3">JCM 14565</strain>
    </source>
</reference>
<dbReference type="InterPro" id="IPR021308">
    <property type="entry name" value="GfcB"/>
</dbReference>
<dbReference type="EMBL" id="JAMC01000001">
    <property type="protein sequence ID" value="KEJ91064.1"/>
    <property type="molecule type" value="Genomic_DNA"/>
</dbReference>
<accession>A0A073IMX8</accession>
<dbReference type="AlphaFoldDB" id="A0A073IMX8"/>
<dbReference type="SUPFAM" id="SSF159270">
    <property type="entry name" value="YmcC-like"/>
    <property type="match status" value="1"/>
</dbReference>
<dbReference type="Pfam" id="PF11102">
    <property type="entry name" value="YjbF"/>
    <property type="match status" value="1"/>
</dbReference>
<dbReference type="eggNOG" id="ENOG5032Z0I">
    <property type="taxonomic scope" value="Bacteria"/>
</dbReference>
<dbReference type="RefSeq" id="WP_025059123.1">
    <property type="nucleotide sequence ID" value="NZ_JAMC01000001.1"/>
</dbReference>
<protein>
    <recommendedName>
        <fullName evidence="4">Group 4 capsule polysaccharide lipoprotein gfcB, YjbF</fullName>
    </recommendedName>
</protein>
<dbReference type="Gene3D" id="2.40.360.10">
    <property type="entry name" value="YmcC-like"/>
    <property type="match status" value="1"/>
</dbReference>
<proteinExistence type="predicted"/>